<dbReference type="InterPro" id="IPR052502">
    <property type="entry name" value="FAM241_domain"/>
</dbReference>
<reference evidence="9 10" key="1">
    <citation type="submission" date="2024-01" db="EMBL/GenBank/DDBJ databases">
        <authorList>
            <person name="Alioto T."/>
            <person name="Alioto T."/>
            <person name="Gomez Garrido J."/>
        </authorList>
    </citation>
    <scope>NUCLEOTIDE SEQUENCE [LARGE SCALE GENOMIC DNA]</scope>
</reference>
<comment type="caution">
    <text evidence="9">The sequence shown here is derived from an EMBL/GenBank/DDBJ whole genome shotgun (WGS) entry which is preliminary data.</text>
</comment>
<comment type="similarity">
    <text evidence="2">Belongs to the FAM241 family.</text>
</comment>
<dbReference type="AlphaFoldDB" id="A0AAV1PZG2"/>
<evidence type="ECO:0000313" key="10">
    <source>
        <dbReference type="Proteomes" id="UP001314229"/>
    </source>
</evidence>
<feature type="transmembrane region" description="Helical" evidence="7">
    <location>
        <begin position="167"/>
        <end position="194"/>
    </location>
</feature>
<keyword evidence="3 7" id="KW-0812">Transmembrane</keyword>
<feature type="compositionally biased region" description="Polar residues" evidence="6">
    <location>
        <begin position="73"/>
        <end position="83"/>
    </location>
</feature>
<evidence type="ECO:0000256" key="6">
    <source>
        <dbReference type="SAM" id="MobiDB-lite"/>
    </source>
</evidence>
<evidence type="ECO:0000256" key="7">
    <source>
        <dbReference type="SAM" id="Phobius"/>
    </source>
</evidence>
<dbReference type="InterPro" id="IPR027953">
    <property type="entry name" value="DUF4605"/>
</dbReference>
<name>A0AAV1PZG2_SCOSC</name>
<evidence type="ECO:0000256" key="1">
    <source>
        <dbReference type="ARBA" id="ARBA00004167"/>
    </source>
</evidence>
<accession>A0AAV1PZG2</accession>
<dbReference type="EMBL" id="CAWUFR010000339">
    <property type="protein sequence ID" value="CAK6976219.1"/>
    <property type="molecule type" value="Genomic_DNA"/>
</dbReference>
<feature type="region of interest" description="Disordered" evidence="6">
    <location>
        <begin position="70"/>
        <end position="126"/>
    </location>
</feature>
<proteinExistence type="inferred from homology"/>
<dbReference type="PANTHER" id="PTHR33690:SF1">
    <property type="entry name" value="FAMILY WITH SEQUENCE SIMILARITY 241 MEMBER A"/>
    <property type="match status" value="1"/>
</dbReference>
<keyword evidence="4 7" id="KW-1133">Transmembrane helix</keyword>
<evidence type="ECO:0000259" key="8">
    <source>
        <dbReference type="Pfam" id="PF15378"/>
    </source>
</evidence>
<sequence length="201" mass="22909">MLALRLCSHWMMILRSREPVGNAPPRADKSPHSYVLIPESYCQWTGRKMSAVTPPVHDHYAFHRREFEEPPLGSQSRCSSNPQPVLGARQTAANHQRHRAEGSRTRPRPPSSPGSMWPHVDDPTTRPQLDDCEKMGTLFGMINKCLRGLGFTQMYFGEKIVEPVVIVFFWMLLWFLGIQALGLVGTLCLIIIYIQKGKHHH</sequence>
<dbReference type="Pfam" id="PF15378">
    <property type="entry name" value="DUF4605"/>
    <property type="match status" value="1"/>
</dbReference>
<dbReference type="PANTHER" id="PTHR33690">
    <property type="entry name" value="DUF4605 DOMAIN-CONTAINING PROTEIN"/>
    <property type="match status" value="1"/>
</dbReference>
<keyword evidence="10" id="KW-1185">Reference proteome</keyword>
<evidence type="ECO:0000256" key="3">
    <source>
        <dbReference type="ARBA" id="ARBA00022692"/>
    </source>
</evidence>
<gene>
    <name evidence="9" type="ORF">FSCOSCO3_A010041</name>
</gene>
<evidence type="ECO:0000313" key="9">
    <source>
        <dbReference type="EMBL" id="CAK6976219.1"/>
    </source>
</evidence>
<dbReference type="Proteomes" id="UP001314229">
    <property type="component" value="Unassembled WGS sequence"/>
</dbReference>
<evidence type="ECO:0000256" key="2">
    <source>
        <dbReference type="ARBA" id="ARBA00006165"/>
    </source>
</evidence>
<comment type="subcellular location">
    <subcellularLocation>
        <location evidence="1">Membrane</location>
        <topology evidence="1">Single-pass membrane protein</topology>
    </subcellularLocation>
</comment>
<feature type="domain" description="DUF4605" evidence="8">
    <location>
        <begin position="137"/>
        <end position="195"/>
    </location>
</feature>
<keyword evidence="5 7" id="KW-0472">Membrane</keyword>
<organism evidence="9 10">
    <name type="scientific">Scomber scombrus</name>
    <name type="common">Atlantic mackerel</name>
    <name type="synonym">Scomber vernalis</name>
    <dbReference type="NCBI Taxonomy" id="13677"/>
    <lineage>
        <taxon>Eukaryota</taxon>
        <taxon>Metazoa</taxon>
        <taxon>Chordata</taxon>
        <taxon>Craniata</taxon>
        <taxon>Vertebrata</taxon>
        <taxon>Euteleostomi</taxon>
        <taxon>Actinopterygii</taxon>
        <taxon>Neopterygii</taxon>
        <taxon>Teleostei</taxon>
        <taxon>Neoteleostei</taxon>
        <taxon>Acanthomorphata</taxon>
        <taxon>Pelagiaria</taxon>
        <taxon>Scombriformes</taxon>
        <taxon>Scombridae</taxon>
        <taxon>Scomber</taxon>
    </lineage>
</organism>
<dbReference type="GO" id="GO:0016020">
    <property type="term" value="C:membrane"/>
    <property type="evidence" value="ECO:0007669"/>
    <property type="project" value="UniProtKB-SubCell"/>
</dbReference>
<evidence type="ECO:0000256" key="5">
    <source>
        <dbReference type="ARBA" id="ARBA00023136"/>
    </source>
</evidence>
<protein>
    <submittedName>
        <fullName evidence="9">Uncharacterized protein FAM241A</fullName>
    </submittedName>
</protein>
<evidence type="ECO:0000256" key="4">
    <source>
        <dbReference type="ARBA" id="ARBA00022989"/>
    </source>
</evidence>